<name>A0A7L1NDM6_RHICY</name>
<dbReference type="CDD" id="cd07572">
    <property type="entry name" value="nit"/>
    <property type="match status" value="1"/>
</dbReference>
<dbReference type="AlphaFoldDB" id="A0A7L1NDM6"/>
<evidence type="ECO:0000313" key="9">
    <source>
        <dbReference type="Proteomes" id="UP000565785"/>
    </source>
</evidence>
<dbReference type="FunFam" id="3.60.110.10:FF:000005">
    <property type="entry name" value="nitrilase homolog 1 isoform X1"/>
    <property type="match status" value="1"/>
</dbReference>
<evidence type="ECO:0000259" key="7">
    <source>
        <dbReference type="PROSITE" id="PS50263"/>
    </source>
</evidence>
<accession>A0A7L1NDM6</accession>
<protein>
    <recommendedName>
        <fullName evidence="4">Deaminated glutathione amidase</fullName>
        <ecNumber evidence="3">3.5.1.128</ecNumber>
    </recommendedName>
    <alternativeName>
        <fullName evidence="5">Nitrilase homolog 1</fullName>
    </alternativeName>
</protein>
<evidence type="ECO:0000256" key="2">
    <source>
        <dbReference type="ARBA" id="ARBA00022801"/>
    </source>
</evidence>
<dbReference type="GO" id="GO:0110050">
    <property type="term" value="F:deaminated glutathione amidase activity"/>
    <property type="evidence" value="ECO:0007669"/>
    <property type="project" value="UniProtKB-EC"/>
</dbReference>
<dbReference type="PANTHER" id="PTHR23088:SF27">
    <property type="entry name" value="DEAMINATED GLUTATHIONE AMIDASE"/>
    <property type="match status" value="1"/>
</dbReference>
<evidence type="ECO:0000256" key="1">
    <source>
        <dbReference type="ARBA" id="ARBA00010613"/>
    </source>
</evidence>
<dbReference type="EC" id="3.5.1.128" evidence="3"/>
<dbReference type="InterPro" id="IPR045254">
    <property type="entry name" value="Nit1/2_C-N_Hydrolase"/>
</dbReference>
<evidence type="ECO:0000256" key="3">
    <source>
        <dbReference type="ARBA" id="ARBA00066912"/>
    </source>
</evidence>
<evidence type="ECO:0000256" key="6">
    <source>
        <dbReference type="SAM" id="MobiDB-lite"/>
    </source>
</evidence>
<dbReference type="PROSITE" id="PS50263">
    <property type="entry name" value="CN_HYDROLASE"/>
    <property type="match status" value="1"/>
</dbReference>
<dbReference type="SUPFAM" id="SSF56317">
    <property type="entry name" value="Carbon-nitrogen hydrolase"/>
    <property type="match status" value="1"/>
</dbReference>
<keyword evidence="2" id="KW-0378">Hydrolase</keyword>
<feature type="region of interest" description="Disordered" evidence="6">
    <location>
        <begin position="18"/>
        <end position="40"/>
    </location>
</feature>
<proteinExistence type="inferred from homology"/>
<keyword evidence="9" id="KW-1185">Reference proteome</keyword>
<feature type="domain" description="CN hydrolase" evidence="7">
    <location>
        <begin position="45"/>
        <end position="298"/>
    </location>
</feature>
<organism evidence="8 9">
    <name type="scientific">Rhinopomastus cyanomelas</name>
    <name type="common">Common scimitarbill</name>
    <dbReference type="NCBI Taxonomy" id="113115"/>
    <lineage>
        <taxon>Eukaryota</taxon>
        <taxon>Metazoa</taxon>
        <taxon>Chordata</taxon>
        <taxon>Craniata</taxon>
        <taxon>Vertebrata</taxon>
        <taxon>Euteleostomi</taxon>
        <taxon>Archelosauria</taxon>
        <taxon>Archosauria</taxon>
        <taxon>Dinosauria</taxon>
        <taxon>Saurischia</taxon>
        <taxon>Theropoda</taxon>
        <taxon>Coelurosauria</taxon>
        <taxon>Aves</taxon>
        <taxon>Neognathae</taxon>
        <taxon>Neoaves</taxon>
        <taxon>Telluraves</taxon>
        <taxon>Coraciimorphae</taxon>
        <taxon>Bucerotiformes</taxon>
        <taxon>Rhinopomastidae</taxon>
        <taxon>Rhinopomastus</taxon>
    </lineage>
</organism>
<comment type="similarity">
    <text evidence="1">Belongs to the carbon-nitrogen hydrolase superfamily. NIT1/NIT2 family.</text>
</comment>
<evidence type="ECO:0000256" key="5">
    <source>
        <dbReference type="ARBA" id="ARBA00080297"/>
    </source>
</evidence>
<dbReference type="PROSITE" id="PS01227">
    <property type="entry name" value="UPF0012"/>
    <property type="match status" value="1"/>
</dbReference>
<feature type="non-terminal residue" evidence="8">
    <location>
        <position position="324"/>
    </location>
</feature>
<dbReference type="Gene3D" id="3.60.110.10">
    <property type="entry name" value="Carbon-nitrogen hydrolase"/>
    <property type="match status" value="1"/>
</dbReference>
<evidence type="ECO:0000256" key="4">
    <source>
        <dbReference type="ARBA" id="ARBA00074513"/>
    </source>
</evidence>
<feature type="non-terminal residue" evidence="8">
    <location>
        <position position="1"/>
    </location>
</feature>
<reference evidence="8 9" key="1">
    <citation type="submission" date="2019-09" db="EMBL/GenBank/DDBJ databases">
        <title>Bird 10,000 Genomes (B10K) Project - Family phase.</title>
        <authorList>
            <person name="Zhang G."/>
        </authorList>
    </citation>
    <scope>NUCLEOTIDE SEQUENCE [LARGE SCALE GENOMIC DNA]</scope>
    <source>
        <strain evidence="8">B10K-DU-002-35</strain>
        <tissue evidence="8">Muscle</tissue>
    </source>
</reference>
<feature type="compositionally biased region" description="Polar residues" evidence="6">
    <location>
        <begin position="20"/>
        <end position="30"/>
    </location>
</feature>
<evidence type="ECO:0000313" key="8">
    <source>
        <dbReference type="EMBL" id="NXN97980.1"/>
    </source>
</evidence>
<dbReference type="EMBL" id="VXBP01005329">
    <property type="protein sequence ID" value="NXN97980.1"/>
    <property type="molecule type" value="Genomic_DNA"/>
</dbReference>
<dbReference type="InterPro" id="IPR001110">
    <property type="entry name" value="UPF0012_CS"/>
</dbReference>
<dbReference type="InterPro" id="IPR003010">
    <property type="entry name" value="C-N_Hydrolase"/>
</dbReference>
<dbReference type="Pfam" id="PF00795">
    <property type="entry name" value="CN_hydrolase"/>
    <property type="match status" value="1"/>
</dbReference>
<dbReference type="PANTHER" id="PTHR23088">
    <property type="entry name" value="NITRILASE-RELATED"/>
    <property type="match status" value="1"/>
</dbReference>
<gene>
    <name evidence="8" type="primary">Nit1</name>
    <name evidence="8" type="ORF">RHICYA_R03741</name>
</gene>
<comment type="caution">
    <text evidence="8">The sequence shown here is derived from an EMBL/GenBank/DDBJ whole genome shotgun (WGS) entry which is preliminary data.</text>
</comment>
<sequence length="324" mass="35570">PCPMLRALPRTPLRCLWTSRHPQSSSSPQTRYPAMLGPQESPPRLKPLVAVAQVTSTPDKERNFASCSALVREAALRGACLVFLPEGFDYIGCDPTQTLALAEGLDGDLMGRYAELARECSVWLSLGGFHERGHDWATTQRIYNCHVLLDPAGKMVATYRKTHLCDVELPGRVTMRESSFTNPGSEIVAPVETPAGKLGLSICYDLRFPEISLALRGAGAEILTYPSAFTFPTGSAHWEVLLRARAIECQSYVVAAAQTGQNHERRTSYGHSLVVDPWGAVVAQCCEGIGLCYAEIDLEYLHRVRREIPVSGHRRSDLYGTVGL</sequence>
<dbReference type="Proteomes" id="UP000565785">
    <property type="component" value="Unassembled WGS sequence"/>
</dbReference>
<dbReference type="OrthoDB" id="680339at2759"/>
<dbReference type="InterPro" id="IPR036526">
    <property type="entry name" value="C-N_Hydrolase_sf"/>
</dbReference>